<name>A0AAV2PNZ9_MEGNR</name>
<comment type="caution">
    <text evidence="2">The sequence shown here is derived from an EMBL/GenBank/DDBJ whole genome shotgun (WGS) entry which is preliminary data.</text>
</comment>
<feature type="non-terminal residue" evidence="2">
    <location>
        <position position="180"/>
    </location>
</feature>
<reference evidence="2 3" key="1">
    <citation type="submission" date="2024-05" db="EMBL/GenBank/DDBJ databases">
        <authorList>
            <person name="Wallberg A."/>
        </authorList>
    </citation>
    <scope>NUCLEOTIDE SEQUENCE [LARGE SCALE GENOMIC DNA]</scope>
</reference>
<dbReference type="AlphaFoldDB" id="A0AAV2PNZ9"/>
<evidence type="ECO:0000313" key="3">
    <source>
        <dbReference type="Proteomes" id="UP001497623"/>
    </source>
</evidence>
<feature type="region of interest" description="Disordered" evidence="1">
    <location>
        <begin position="148"/>
        <end position="180"/>
    </location>
</feature>
<feature type="compositionally biased region" description="Polar residues" evidence="1">
    <location>
        <begin position="28"/>
        <end position="39"/>
    </location>
</feature>
<protein>
    <submittedName>
        <fullName evidence="2">Uncharacterized protein</fullName>
    </submittedName>
</protein>
<feature type="compositionally biased region" description="Polar residues" evidence="1">
    <location>
        <begin position="1"/>
        <end position="16"/>
    </location>
</feature>
<gene>
    <name evidence="2" type="ORF">MNOR_LOCUS2557</name>
</gene>
<evidence type="ECO:0000313" key="2">
    <source>
        <dbReference type="EMBL" id="CAL4062258.1"/>
    </source>
</evidence>
<proteinExistence type="predicted"/>
<feature type="region of interest" description="Disordered" evidence="1">
    <location>
        <begin position="1"/>
        <end position="42"/>
    </location>
</feature>
<dbReference type="Proteomes" id="UP001497623">
    <property type="component" value="Unassembled WGS sequence"/>
</dbReference>
<dbReference type="EMBL" id="CAXKWB010000791">
    <property type="protein sequence ID" value="CAL4062258.1"/>
    <property type="molecule type" value="Genomic_DNA"/>
</dbReference>
<sequence>MQSQRSAAGPSRTLNELRSCDTGGYTVKVNNSRGNNKTRPVSFCEKPVEKNVDDSNSKSRPWRVLRRVTSALRFKVVKNVGEARKGWEVGEGERGYVASERIERKDHGILKNKYSNNIENIEKRYDVSGDERKMIDMKRELIKDIKKVGENKRREGQPYKDDKRRLLDEYEAGSENLKEK</sequence>
<evidence type="ECO:0000256" key="1">
    <source>
        <dbReference type="SAM" id="MobiDB-lite"/>
    </source>
</evidence>
<organism evidence="2 3">
    <name type="scientific">Meganyctiphanes norvegica</name>
    <name type="common">Northern krill</name>
    <name type="synonym">Thysanopoda norvegica</name>
    <dbReference type="NCBI Taxonomy" id="48144"/>
    <lineage>
        <taxon>Eukaryota</taxon>
        <taxon>Metazoa</taxon>
        <taxon>Ecdysozoa</taxon>
        <taxon>Arthropoda</taxon>
        <taxon>Crustacea</taxon>
        <taxon>Multicrustacea</taxon>
        <taxon>Malacostraca</taxon>
        <taxon>Eumalacostraca</taxon>
        <taxon>Eucarida</taxon>
        <taxon>Euphausiacea</taxon>
        <taxon>Euphausiidae</taxon>
        <taxon>Meganyctiphanes</taxon>
    </lineage>
</organism>
<keyword evidence="3" id="KW-1185">Reference proteome</keyword>
<feature type="compositionally biased region" description="Basic and acidic residues" evidence="1">
    <location>
        <begin position="148"/>
        <end position="168"/>
    </location>
</feature>
<accession>A0AAV2PNZ9</accession>